<gene>
    <name evidence="1" type="ORF">ABEB36_004217</name>
</gene>
<organism evidence="1 2">
    <name type="scientific">Hypothenemus hampei</name>
    <name type="common">Coffee berry borer</name>
    <dbReference type="NCBI Taxonomy" id="57062"/>
    <lineage>
        <taxon>Eukaryota</taxon>
        <taxon>Metazoa</taxon>
        <taxon>Ecdysozoa</taxon>
        <taxon>Arthropoda</taxon>
        <taxon>Hexapoda</taxon>
        <taxon>Insecta</taxon>
        <taxon>Pterygota</taxon>
        <taxon>Neoptera</taxon>
        <taxon>Endopterygota</taxon>
        <taxon>Coleoptera</taxon>
        <taxon>Polyphaga</taxon>
        <taxon>Cucujiformia</taxon>
        <taxon>Curculionidae</taxon>
        <taxon>Scolytinae</taxon>
        <taxon>Hypothenemus</taxon>
    </lineage>
</organism>
<sequence length="326" mass="37049">MIIGKLIETTAGNPYLLASQQLDKTNNLTMARFVNKALEKLWPVGIHHERVRLFLTDGAAYMLKCGTNLKVFYPKLIHMTCLAHALNLMCEVIRHNFDDVDLLLSNIKKVFLKAPTRIQLYKELLPDTPFPPEPILTRWGTWIKAAIFLADNFDKIKSVVIQFEDSASRAIEKAKKSLLSNDIKRHLIYIKTHFKIMPDSIKQLEAIGMCLSDSMYIIENLRASLKCTPGEVGQLASRKLELLLTKNPGFKHMTQINNILSANDKVENIGVDVDMNCSIFKYNPITSCDVERSFSRLKNTLTEKRASLIPEHLEQLLVCSANAPYF</sequence>
<keyword evidence="2" id="KW-1185">Reference proteome</keyword>
<proteinExistence type="predicted"/>
<accession>A0ABD1F364</accession>
<dbReference type="InterPro" id="IPR012337">
    <property type="entry name" value="RNaseH-like_sf"/>
</dbReference>
<comment type="caution">
    <text evidence="1">The sequence shown here is derived from an EMBL/GenBank/DDBJ whole genome shotgun (WGS) entry which is preliminary data.</text>
</comment>
<evidence type="ECO:0000313" key="1">
    <source>
        <dbReference type="EMBL" id="KAL1509497.1"/>
    </source>
</evidence>
<dbReference type="EMBL" id="JBDJPC010000003">
    <property type="protein sequence ID" value="KAL1509497.1"/>
    <property type="molecule type" value="Genomic_DNA"/>
</dbReference>
<protein>
    <recommendedName>
        <fullName evidence="3">DUF659 domain-containing protein</fullName>
    </recommendedName>
</protein>
<dbReference type="AlphaFoldDB" id="A0ABD1F364"/>
<evidence type="ECO:0008006" key="3">
    <source>
        <dbReference type="Google" id="ProtNLM"/>
    </source>
</evidence>
<dbReference type="SUPFAM" id="SSF53098">
    <property type="entry name" value="Ribonuclease H-like"/>
    <property type="match status" value="1"/>
</dbReference>
<reference evidence="1 2" key="1">
    <citation type="submission" date="2024-05" db="EMBL/GenBank/DDBJ databases">
        <title>Genetic variation in Jamaican populations of the coffee berry borer (Hypothenemus hampei).</title>
        <authorList>
            <person name="Errbii M."/>
            <person name="Myrie A."/>
        </authorList>
    </citation>
    <scope>NUCLEOTIDE SEQUENCE [LARGE SCALE GENOMIC DNA]</scope>
    <source>
        <strain evidence="1">JA-Hopewell-2020-01-JO</strain>
        <tissue evidence="1">Whole body</tissue>
    </source>
</reference>
<dbReference type="Proteomes" id="UP001566132">
    <property type="component" value="Unassembled WGS sequence"/>
</dbReference>
<evidence type="ECO:0000313" key="2">
    <source>
        <dbReference type="Proteomes" id="UP001566132"/>
    </source>
</evidence>
<name>A0ABD1F364_HYPHA</name>